<comment type="caution">
    <text evidence="1">The sequence shown here is derived from an EMBL/GenBank/DDBJ whole genome shotgun (WGS) entry which is preliminary data.</text>
</comment>
<dbReference type="Proteomes" id="UP000737171">
    <property type="component" value="Unassembled WGS sequence"/>
</dbReference>
<dbReference type="RefSeq" id="WP_173120589.1">
    <property type="nucleotide sequence ID" value="NZ_JABRWJ010000001.1"/>
</dbReference>
<name>A0ABX2EAD3_9BURK</name>
<accession>A0ABX2EAD3</accession>
<proteinExistence type="predicted"/>
<gene>
    <name evidence="1" type="ORF">HLB44_03430</name>
</gene>
<organism evidence="1 2">
    <name type="scientific">Pseudaquabacterium terrae</name>
    <dbReference type="NCBI Taxonomy" id="2732868"/>
    <lineage>
        <taxon>Bacteria</taxon>
        <taxon>Pseudomonadati</taxon>
        <taxon>Pseudomonadota</taxon>
        <taxon>Betaproteobacteria</taxon>
        <taxon>Burkholderiales</taxon>
        <taxon>Sphaerotilaceae</taxon>
        <taxon>Pseudaquabacterium</taxon>
    </lineage>
</organism>
<evidence type="ECO:0000313" key="1">
    <source>
        <dbReference type="EMBL" id="NRF66035.1"/>
    </source>
</evidence>
<reference evidence="1 2" key="1">
    <citation type="submission" date="2020-05" db="EMBL/GenBank/DDBJ databases">
        <title>Aquincola sp. isolate from soil.</title>
        <authorList>
            <person name="Han J."/>
            <person name="Kim D.-U."/>
        </authorList>
    </citation>
    <scope>NUCLEOTIDE SEQUENCE [LARGE SCALE GENOMIC DNA]</scope>
    <source>
        <strain evidence="1 2">S2</strain>
    </source>
</reference>
<keyword evidence="2" id="KW-1185">Reference proteome</keyword>
<sequence length="181" mass="19439">MLTLAALPAAPGMAAWPAAPAVADEPACTVVVGHGRNLSLQDHEANTAWNQLNNRFNAQVAGRLQQAGLRIVRLPLAVESRDLPANVQSILDRAQDAGCDRLLETTIFADEAARTLTVRLRAQPILRVRNLAGGGALLSIGAPSFSTQREMTLDLRSFDRLAPDVLAQEMAADFVRQQAKP</sequence>
<dbReference type="EMBL" id="JABRWJ010000001">
    <property type="protein sequence ID" value="NRF66035.1"/>
    <property type="molecule type" value="Genomic_DNA"/>
</dbReference>
<evidence type="ECO:0000313" key="2">
    <source>
        <dbReference type="Proteomes" id="UP000737171"/>
    </source>
</evidence>
<protein>
    <submittedName>
        <fullName evidence="1">Uncharacterized protein</fullName>
    </submittedName>
</protein>